<proteinExistence type="predicted"/>
<dbReference type="AlphaFoldDB" id="A0A7V8SUZ8"/>
<reference evidence="1" key="1">
    <citation type="submission" date="2020-06" db="EMBL/GenBank/DDBJ databases">
        <title>Legume-microbial interactions unlock mineral nutrients during tropical forest succession.</title>
        <authorList>
            <person name="Epihov D.Z."/>
        </authorList>
    </citation>
    <scope>NUCLEOTIDE SEQUENCE [LARGE SCALE GENOMIC DNA]</scope>
    <source>
        <strain evidence="1">Pan2503</strain>
    </source>
</reference>
<dbReference type="EMBL" id="JACDQQ010000024">
    <property type="protein sequence ID" value="MBA0083398.1"/>
    <property type="molecule type" value="Genomic_DNA"/>
</dbReference>
<protein>
    <submittedName>
        <fullName evidence="1">Acetolactate synthase large subunit</fullName>
        <ecNumber evidence="1">2.2.1.6</ecNumber>
    </submittedName>
</protein>
<sequence>ALANAFGIRAERITTRAEVAPGIRSAREAAETVLLDFRVEQEDSVYPMVPAGASLHEMIRRPHNPLVETASDA</sequence>
<organism evidence="1 2">
    <name type="scientific">Candidatus Acidiferrum panamense</name>
    <dbReference type="NCBI Taxonomy" id="2741543"/>
    <lineage>
        <taxon>Bacteria</taxon>
        <taxon>Pseudomonadati</taxon>
        <taxon>Acidobacteriota</taxon>
        <taxon>Terriglobia</taxon>
        <taxon>Candidatus Acidiferrales</taxon>
        <taxon>Candidatus Acidiferrum</taxon>
    </lineage>
</organism>
<dbReference type="InterPro" id="IPR029061">
    <property type="entry name" value="THDP-binding"/>
</dbReference>
<dbReference type="SUPFAM" id="SSF52518">
    <property type="entry name" value="Thiamin diphosphate-binding fold (THDP-binding)"/>
    <property type="match status" value="1"/>
</dbReference>
<accession>A0A7V8SUZ8</accession>
<dbReference type="GO" id="GO:0003984">
    <property type="term" value="F:acetolactate synthase activity"/>
    <property type="evidence" value="ECO:0007669"/>
    <property type="project" value="UniProtKB-EC"/>
</dbReference>
<feature type="non-terminal residue" evidence="1">
    <location>
        <position position="1"/>
    </location>
</feature>
<dbReference type="EC" id="2.2.1.6" evidence="1"/>
<gene>
    <name evidence="1" type="ORF">HRJ53_00220</name>
</gene>
<evidence type="ECO:0000313" key="2">
    <source>
        <dbReference type="Proteomes" id="UP000567293"/>
    </source>
</evidence>
<evidence type="ECO:0000313" key="1">
    <source>
        <dbReference type="EMBL" id="MBA0083398.1"/>
    </source>
</evidence>
<dbReference type="Gene3D" id="3.40.50.970">
    <property type="match status" value="1"/>
</dbReference>
<dbReference type="Proteomes" id="UP000567293">
    <property type="component" value="Unassembled WGS sequence"/>
</dbReference>
<name>A0A7V8SUZ8_9BACT</name>
<keyword evidence="1" id="KW-0808">Transferase</keyword>
<keyword evidence="2" id="KW-1185">Reference proteome</keyword>
<comment type="caution">
    <text evidence="1">The sequence shown here is derived from an EMBL/GenBank/DDBJ whole genome shotgun (WGS) entry which is preliminary data.</text>
</comment>